<name>A0A250XUE1_9CHLO</name>
<accession>A0A250XUE1</accession>
<comment type="caution">
    <text evidence="2">The sequence shown here is derived from an EMBL/GenBank/DDBJ whole genome shotgun (WGS) entry which is preliminary data.</text>
</comment>
<dbReference type="CDD" id="cd00043">
    <property type="entry name" value="CYCLIN_SF"/>
    <property type="match status" value="1"/>
</dbReference>
<gene>
    <name evidence="2" type="ORF">CEUSTIGMA_g14051.t1</name>
</gene>
<proteinExistence type="predicted"/>
<evidence type="ECO:0000256" key="1">
    <source>
        <dbReference type="SAM" id="MobiDB-lite"/>
    </source>
</evidence>
<feature type="region of interest" description="Disordered" evidence="1">
    <location>
        <begin position="247"/>
        <end position="273"/>
    </location>
</feature>
<dbReference type="Proteomes" id="UP000232323">
    <property type="component" value="Unassembled WGS sequence"/>
</dbReference>
<keyword evidence="3" id="KW-1185">Reference proteome</keyword>
<evidence type="ECO:0000313" key="2">
    <source>
        <dbReference type="EMBL" id="GAX86643.1"/>
    </source>
</evidence>
<dbReference type="EMBL" id="BEGY01000433">
    <property type="protein sequence ID" value="GAX86643.1"/>
    <property type="molecule type" value="Genomic_DNA"/>
</dbReference>
<reference evidence="2 3" key="1">
    <citation type="submission" date="2017-08" db="EMBL/GenBank/DDBJ databases">
        <title>Acidophilic green algal genome provides insights into adaptation to an acidic environment.</title>
        <authorList>
            <person name="Hirooka S."/>
            <person name="Hirose Y."/>
            <person name="Kanesaki Y."/>
            <person name="Higuchi S."/>
            <person name="Fujiwara T."/>
            <person name="Onuma R."/>
            <person name="Era A."/>
            <person name="Ohbayashi R."/>
            <person name="Uzuka A."/>
            <person name="Nozaki H."/>
            <person name="Yoshikawa H."/>
            <person name="Miyagishima S.Y."/>
        </authorList>
    </citation>
    <scope>NUCLEOTIDE SEQUENCE [LARGE SCALE GENOMIC DNA]</scope>
    <source>
        <strain evidence="2 3">NIES-2499</strain>
    </source>
</reference>
<protein>
    <submittedName>
        <fullName evidence="2">Uncharacterized protein</fullName>
    </submittedName>
</protein>
<dbReference type="AlphaFoldDB" id="A0A250XUE1"/>
<organism evidence="2 3">
    <name type="scientific">Chlamydomonas eustigma</name>
    <dbReference type="NCBI Taxonomy" id="1157962"/>
    <lineage>
        <taxon>Eukaryota</taxon>
        <taxon>Viridiplantae</taxon>
        <taxon>Chlorophyta</taxon>
        <taxon>core chlorophytes</taxon>
        <taxon>Chlorophyceae</taxon>
        <taxon>CS clade</taxon>
        <taxon>Chlamydomonadales</taxon>
        <taxon>Chlamydomonadaceae</taxon>
        <taxon>Chlamydomonas</taxon>
    </lineage>
</organism>
<evidence type="ECO:0000313" key="3">
    <source>
        <dbReference type="Proteomes" id="UP000232323"/>
    </source>
</evidence>
<sequence length="273" mass="30350">MNKNHKREREDTCEWLFIDSSGSKVPVRQVQHECVIDVSFREAERLLNVSKNTISLARQLFCEYYKLENKGFKGDSRRSLIVGACLLYASRDSAGGLLSREEICSAMLLDSAKFPRVCDDLRLSLQQSPKFTETYCFSKTVKVMDLAGKVMNIMFPDVKIRSAIRKGINGLLKQNIYADDHHALTEVAVMKRAVGLITVVAKALKQDLEWDIMSNCSGLSIQACKSSGHECTLSILTAKKQQQHCPSASQASACGQSKDPVQLPAGGNRQDNE</sequence>